<keyword evidence="2" id="KW-1185">Reference proteome</keyword>
<accession>W2TQ55</accession>
<dbReference type="EMBL" id="KI658260">
    <property type="protein sequence ID" value="ETN83246.1"/>
    <property type="molecule type" value="Genomic_DNA"/>
</dbReference>
<dbReference type="AlphaFoldDB" id="W2TQ55"/>
<sequence length="142" mass="15673">MGGFPNPRDCSRCVCPSGYGGKLCDERPEGCGKELTARRDPQILEGEIGERSAGEREREDMTMCTFWLKVLGDAPPGSKIEVKIAKLTPGFTVDGCRLWGVEINTQQDQRLSGHSVILLQSLIPVLNDEEEFYDSIVLVNSI</sequence>
<name>W2TQ55_NECAM</name>
<dbReference type="KEGG" id="nai:NECAME_07482"/>
<proteinExistence type="predicted"/>
<evidence type="ECO:0000313" key="1">
    <source>
        <dbReference type="EMBL" id="ETN83246.1"/>
    </source>
</evidence>
<dbReference type="Proteomes" id="UP000053676">
    <property type="component" value="Unassembled WGS sequence"/>
</dbReference>
<evidence type="ECO:0000313" key="2">
    <source>
        <dbReference type="Proteomes" id="UP000053676"/>
    </source>
</evidence>
<protein>
    <recommendedName>
        <fullName evidence="3">EGF-like domain-containing protein</fullName>
    </recommendedName>
</protein>
<gene>
    <name evidence="1" type="ORF">NECAME_07482</name>
</gene>
<reference evidence="2" key="1">
    <citation type="journal article" date="2014" name="Nat. Genet.">
        <title>Genome of the human hookworm Necator americanus.</title>
        <authorList>
            <person name="Tang Y.T."/>
            <person name="Gao X."/>
            <person name="Rosa B.A."/>
            <person name="Abubucker S."/>
            <person name="Hallsworth-Pepin K."/>
            <person name="Martin J."/>
            <person name="Tyagi R."/>
            <person name="Heizer E."/>
            <person name="Zhang X."/>
            <person name="Bhonagiri-Palsikar V."/>
            <person name="Minx P."/>
            <person name="Warren W.C."/>
            <person name="Wang Q."/>
            <person name="Zhan B."/>
            <person name="Hotez P.J."/>
            <person name="Sternberg P.W."/>
            <person name="Dougall A."/>
            <person name="Gaze S.T."/>
            <person name="Mulvenna J."/>
            <person name="Sotillo J."/>
            <person name="Ranganathan S."/>
            <person name="Rabelo E.M."/>
            <person name="Wilson R.K."/>
            <person name="Felgner P.L."/>
            <person name="Bethony J."/>
            <person name="Hawdon J.M."/>
            <person name="Gasser R.B."/>
            <person name="Loukas A."/>
            <person name="Mitreva M."/>
        </authorList>
    </citation>
    <scope>NUCLEOTIDE SEQUENCE [LARGE SCALE GENOMIC DNA]</scope>
</reference>
<dbReference type="OrthoDB" id="5858639at2759"/>
<dbReference type="OMA" id="WGVEINT"/>
<organism evidence="1 2">
    <name type="scientific">Necator americanus</name>
    <name type="common">Human hookworm</name>
    <dbReference type="NCBI Taxonomy" id="51031"/>
    <lineage>
        <taxon>Eukaryota</taxon>
        <taxon>Metazoa</taxon>
        <taxon>Ecdysozoa</taxon>
        <taxon>Nematoda</taxon>
        <taxon>Chromadorea</taxon>
        <taxon>Rhabditida</taxon>
        <taxon>Rhabditina</taxon>
        <taxon>Rhabditomorpha</taxon>
        <taxon>Strongyloidea</taxon>
        <taxon>Ancylostomatidae</taxon>
        <taxon>Bunostominae</taxon>
        <taxon>Necator</taxon>
    </lineage>
</organism>
<evidence type="ECO:0008006" key="3">
    <source>
        <dbReference type="Google" id="ProtNLM"/>
    </source>
</evidence>